<proteinExistence type="inferred from homology"/>
<dbReference type="EMBL" id="CM004399">
    <property type="protein sequence ID" value="OAY32963.1"/>
    <property type="molecule type" value="Genomic_DNA"/>
</dbReference>
<evidence type="ECO:0000259" key="16">
    <source>
        <dbReference type="Pfam" id="PF05922"/>
    </source>
</evidence>
<feature type="active site" description="Charge relay system" evidence="11 12">
    <location>
        <position position="151"/>
    </location>
</feature>
<dbReference type="InterPro" id="IPR036852">
    <property type="entry name" value="Peptidase_S8/S53_dom_sf"/>
</dbReference>
<dbReference type="Proteomes" id="UP000091857">
    <property type="component" value="Chromosome 13"/>
</dbReference>
<reference evidence="19" key="1">
    <citation type="journal article" date="2016" name="Nat. Biotechnol.">
        <title>Sequencing wild and cultivated cassava and related species reveals extensive interspecific hybridization and genetic diversity.</title>
        <authorList>
            <person name="Bredeson J.V."/>
            <person name="Lyons J.B."/>
            <person name="Prochnik S.E."/>
            <person name="Wu G.A."/>
            <person name="Ha C.M."/>
            <person name="Edsinger-Gonzales E."/>
            <person name="Grimwood J."/>
            <person name="Schmutz J."/>
            <person name="Rabbi I.Y."/>
            <person name="Egesi C."/>
            <person name="Nauluvula P."/>
            <person name="Lebot V."/>
            <person name="Ndunguru J."/>
            <person name="Mkamilo G."/>
            <person name="Bart R.S."/>
            <person name="Setter T.L."/>
            <person name="Gleadow R.M."/>
            <person name="Kulakow P."/>
            <person name="Ferguson M.E."/>
            <person name="Rounsley S."/>
            <person name="Rokhsar D.S."/>
        </authorList>
    </citation>
    <scope>NUCLEOTIDE SEQUENCE [LARGE SCALE GENOMIC DNA]</scope>
    <source>
        <strain evidence="19">cv. AM560-2</strain>
    </source>
</reference>
<evidence type="ECO:0000313" key="18">
    <source>
        <dbReference type="EMBL" id="OAY32963.1"/>
    </source>
</evidence>
<keyword evidence="9 12" id="KW-0720">Serine protease</keyword>
<dbReference type="Pfam" id="PF05922">
    <property type="entry name" value="Inhibitor_I9"/>
    <property type="match status" value="1"/>
</dbReference>
<dbReference type="Pfam" id="PF00082">
    <property type="entry name" value="Peptidase_S8"/>
    <property type="match status" value="1"/>
</dbReference>
<dbReference type="InterPro" id="IPR034197">
    <property type="entry name" value="Peptidases_S8_3"/>
</dbReference>
<evidence type="ECO:0000259" key="14">
    <source>
        <dbReference type="Pfam" id="PF00082"/>
    </source>
</evidence>
<dbReference type="InterPro" id="IPR041469">
    <property type="entry name" value="Subtilisin-like_FN3"/>
</dbReference>
<dbReference type="SUPFAM" id="SSF52025">
    <property type="entry name" value="PA domain"/>
    <property type="match status" value="1"/>
</dbReference>
<evidence type="ECO:0000256" key="10">
    <source>
        <dbReference type="ARBA" id="ARBA00023180"/>
    </source>
</evidence>
<evidence type="ECO:0000256" key="11">
    <source>
        <dbReference type="PIRSR" id="PIRSR615500-1"/>
    </source>
</evidence>
<dbReference type="OrthoDB" id="206201at2759"/>
<dbReference type="SUPFAM" id="SSF52743">
    <property type="entry name" value="Subtilisin-like"/>
    <property type="match status" value="1"/>
</dbReference>
<evidence type="ECO:0000256" key="8">
    <source>
        <dbReference type="ARBA" id="ARBA00022801"/>
    </source>
</evidence>
<keyword evidence="19" id="KW-1185">Reference proteome</keyword>
<dbReference type="InterPro" id="IPR015500">
    <property type="entry name" value="Peptidase_S8_subtilisin-rel"/>
</dbReference>
<dbReference type="PRINTS" id="PR00723">
    <property type="entry name" value="SUBTILISIN"/>
</dbReference>
<keyword evidence="6 12" id="KW-0645">Protease</keyword>
<dbReference type="PROSITE" id="PS00138">
    <property type="entry name" value="SUBTILASE_SER"/>
    <property type="match status" value="1"/>
</dbReference>
<evidence type="ECO:0000256" key="7">
    <source>
        <dbReference type="ARBA" id="ARBA00022729"/>
    </source>
</evidence>
<dbReference type="OMA" id="AVTFRAK"/>
<dbReference type="InterPro" id="IPR003137">
    <property type="entry name" value="PA_domain"/>
</dbReference>
<evidence type="ECO:0000256" key="6">
    <source>
        <dbReference type="ARBA" id="ARBA00022670"/>
    </source>
</evidence>
<dbReference type="GO" id="GO:0010102">
    <property type="term" value="P:lateral root morphogenesis"/>
    <property type="evidence" value="ECO:0000318"/>
    <property type="project" value="GO_Central"/>
</dbReference>
<evidence type="ECO:0000256" key="1">
    <source>
        <dbReference type="ARBA" id="ARBA00002076"/>
    </source>
</evidence>
<evidence type="ECO:0000256" key="9">
    <source>
        <dbReference type="ARBA" id="ARBA00022825"/>
    </source>
</evidence>
<name>A0A2C9UPF8_MANES</name>
<feature type="active site" description="Charge relay system" evidence="11 12">
    <location>
        <position position="221"/>
    </location>
</feature>
<dbReference type="Gramene" id="Manes.13G059200.1.v8.1">
    <property type="protein sequence ID" value="Manes.13G059200.1.v8.1.CDS"/>
    <property type="gene ID" value="Manes.13G059200.v8.1"/>
</dbReference>
<feature type="domain" description="Subtilisin-like protease fibronectin type-III" evidence="17">
    <location>
        <begin position="672"/>
        <end position="768"/>
    </location>
</feature>
<dbReference type="FunFam" id="3.40.50.200:FF:000006">
    <property type="entry name" value="Subtilisin-like protease SBT1.5"/>
    <property type="match status" value="1"/>
</dbReference>
<keyword evidence="8 12" id="KW-0378">Hydrolase</keyword>
<dbReference type="AlphaFoldDB" id="A0A2C9UPF8"/>
<accession>A0A2C9UPF8</accession>
<evidence type="ECO:0000256" key="2">
    <source>
        <dbReference type="ARBA" id="ARBA00004271"/>
    </source>
</evidence>
<dbReference type="FunFam" id="2.60.40.2310:FF:000001">
    <property type="entry name" value="Subtilisin-like protease SBT1.5"/>
    <property type="match status" value="1"/>
</dbReference>
<evidence type="ECO:0000256" key="12">
    <source>
        <dbReference type="PROSITE-ProRule" id="PRU01240"/>
    </source>
</evidence>
<protein>
    <recommendedName>
        <fullName evidence="20">Subtilisin-like protease</fullName>
    </recommendedName>
</protein>
<dbReference type="GO" id="GO:0009610">
    <property type="term" value="P:response to symbiotic fungus"/>
    <property type="evidence" value="ECO:0007669"/>
    <property type="project" value="UniProtKB-ARBA"/>
</dbReference>
<evidence type="ECO:0008006" key="20">
    <source>
        <dbReference type="Google" id="ProtNLM"/>
    </source>
</evidence>
<feature type="signal peptide" evidence="13">
    <location>
        <begin position="1"/>
        <end position="25"/>
    </location>
</feature>
<evidence type="ECO:0000259" key="17">
    <source>
        <dbReference type="Pfam" id="PF17766"/>
    </source>
</evidence>
<dbReference type="Gene3D" id="3.40.50.200">
    <property type="entry name" value="Peptidase S8/S53 domain"/>
    <property type="match status" value="1"/>
</dbReference>
<organism evidence="18 19">
    <name type="scientific">Manihot esculenta</name>
    <name type="common">Cassava</name>
    <name type="synonym">Jatropha manihot</name>
    <dbReference type="NCBI Taxonomy" id="3983"/>
    <lineage>
        <taxon>Eukaryota</taxon>
        <taxon>Viridiplantae</taxon>
        <taxon>Streptophyta</taxon>
        <taxon>Embryophyta</taxon>
        <taxon>Tracheophyta</taxon>
        <taxon>Spermatophyta</taxon>
        <taxon>Magnoliopsida</taxon>
        <taxon>eudicotyledons</taxon>
        <taxon>Gunneridae</taxon>
        <taxon>Pentapetalae</taxon>
        <taxon>rosids</taxon>
        <taxon>fabids</taxon>
        <taxon>Malpighiales</taxon>
        <taxon>Euphorbiaceae</taxon>
        <taxon>Crotonoideae</taxon>
        <taxon>Manihoteae</taxon>
        <taxon>Manihot</taxon>
    </lineage>
</organism>
<dbReference type="GO" id="GO:0006508">
    <property type="term" value="P:proteolysis"/>
    <property type="evidence" value="ECO:0007669"/>
    <property type="project" value="UniProtKB-KW"/>
</dbReference>
<evidence type="ECO:0000259" key="15">
    <source>
        <dbReference type="Pfam" id="PF02225"/>
    </source>
</evidence>
<evidence type="ECO:0000313" key="19">
    <source>
        <dbReference type="Proteomes" id="UP000091857"/>
    </source>
</evidence>
<comment type="function">
    <text evidence="1">Required for arbuscular mycorrhiza (AM) development during AM symbiosis with AM fungi (e.g. Glomeromycota intraradices).</text>
</comment>
<gene>
    <name evidence="18" type="ORF">MANES_13G059200v8</name>
</gene>
<dbReference type="Gene3D" id="3.50.30.30">
    <property type="match status" value="1"/>
</dbReference>
<evidence type="ECO:0000256" key="4">
    <source>
        <dbReference type="ARBA" id="ARBA00022523"/>
    </source>
</evidence>
<dbReference type="Pfam" id="PF17766">
    <property type="entry name" value="fn3_6"/>
    <property type="match status" value="1"/>
</dbReference>
<dbReference type="InterPro" id="IPR037045">
    <property type="entry name" value="S8pro/Inhibitor_I9_sf"/>
</dbReference>
<dbReference type="GO" id="GO:0048046">
    <property type="term" value="C:apoplast"/>
    <property type="evidence" value="ECO:0007669"/>
    <property type="project" value="UniProtKB-SubCell"/>
</dbReference>
<dbReference type="GO" id="GO:0005576">
    <property type="term" value="C:extracellular region"/>
    <property type="evidence" value="ECO:0000318"/>
    <property type="project" value="GO_Central"/>
</dbReference>
<dbReference type="PROSITE" id="PS51892">
    <property type="entry name" value="SUBTILASE"/>
    <property type="match status" value="1"/>
</dbReference>
<dbReference type="GO" id="GO:0009609">
    <property type="term" value="P:response to symbiotic bacterium"/>
    <property type="evidence" value="ECO:0007669"/>
    <property type="project" value="UniProtKB-ARBA"/>
</dbReference>
<feature type="domain" description="PA" evidence="15">
    <location>
        <begin position="400"/>
        <end position="473"/>
    </location>
</feature>
<comment type="subcellular location">
    <subcellularLocation>
        <location evidence="2">Secreted</location>
        <location evidence="2">Extracellular space</location>
        <location evidence="2">Apoplast</location>
    </subcellularLocation>
</comment>
<comment type="caution">
    <text evidence="18">The sequence shown here is derived from an EMBL/GenBank/DDBJ whole genome shotgun (WGS) entry which is preliminary data.</text>
</comment>
<evidence type="ECO:0000256" key="3">
    <source>
        <dbReference type="ARBA" id="ARBA00011073"/>
    </source>
</evidence>
<dbReference type="FunFam" id="3.50.30.30:FF:000005">
    <property type="entry name" value="subtilisin-like protease SBT1.5"/>
    <property type="match status" value="1"/>
</dbReference>
<dbReference type="CDD" id="cd04852">
    <property type="entry name" value="Peptidases_S8_3"/>
    <property type="match status" value="1"/>
</dbReference>
<comment type="similarity">
    <text evidence="3 12">Belongs to the peptidase S8 family.</text>
</comment>
<dbReference type="InterPro" id="IPR045051">
    <property type="entry name" value="SBT"/>
</dbReference>
<evidence type="ECO:0000256" key="5">
    <source>
        <dbReference type="ARBA" id="ARBA00022525"/>
    </source>
</evidence>
<keyword evidence="10" id="KW-0325">Glycoprotein</keyword>
<dbReference type="InterPro" id="IPR023828">
    <property type="entry name" value="Peptidase_S8_Ser-AS"/>
</dbReference>
<dbReference type="FunFam" id="3.30.70.80:FF:000002">
    <property type="entry name" value="Subtilisin-like protease SBT5.3"/>
    <property type="match status" value="1"/>
</dbReference>
<feature type="domain" description="Inhibitor I9" evidence="16">
    <location>
        <begin position="29"/>
        <end position="114"/>
    </location>
</feature>
<dbReference type="InterPro" id="IPR000209">
    <property type="entry name" value="Peptidase_S8/S53_dom"/>
</dbReference>
<dbReference type="InterPro" id="IPR046450">
    <property type="entry name" value="PA_dom_sf"/>
</dbReference>
<evidence type="ECO:0000256" key="13">
    <source>
        <dbReference type="SAM" id="SignalP"/>
    </source>
</evidence>
<keyword evidence="4" id="KW-0052">Apoplast</keyword>
<dbReference type="Gene3D" id="3.30.70.80">
    <property type="entry name" value="Peptidase S8 propeptide/proteinase inhibitor I9"/>
    <property type="match status" value="1"/>
</dbReference>
<dbReference type="PANTHER" id="PTHR10795">
    <property type="entry name" value="PROPROTEIN CONVERTASE SUBTILISIN/KEXIN"/>
    <property type="match status" value="1"/>
</dbReference>
<feature type="active site" description="Charge relay system" evidence="11 12">
    <location>
        <position position="559"/>
    </location>
</feature>
<sequence length="770" mass="82252">MRLPTPTLFFLSFALLTLLLKPTFASKKSYVVYLGAHSHGQEFTSIDQTLVSDSHSDFLGSFLGSRELAQDAIFYSYTRHINGFAATIEDEVAAQIAKHPKVVSVFLNTGKKLHTTHSWSFLGLEQNGVVPSNSIWKTARYGEDTIIGNLDTGVWPESESFSDEGLGPIPSKWKGICQTGSDPGFHCNRKLIGARYFNKGYASVVGPLNSTLETPRDKEGHGTHTLSTAGGNFVAGANVFGLGNGTAKGGSPKARVAAYKVCYPPVGGNECFDADILAAFDAAISDGVDVLSVSLGAEPTPFFNDSVAIGSFHAVKHGIVVICSAGNSGPDDATASNLAPWQITVGASTLDREFPSYVILGNNMTYKGESLSKLALPKDKFFPIISAADARTANSSLEDALLCKAGSLDPKEAKGKILVCLRGGNARVDKGEQAALAGAVGMVLANDEDSGNEILADPHLLPASHLNYTNGVAVFAYINSTKSPIAHITSPVTQIGARPAPFMAAFSSKGPNTIAPYILKPDITAPGVSIIAAYTEEQAPTNEDFDTRRVLFNSISGTSMSCPHVSGVAGLLRTLHPSWSPAAIKSAIMTSATTMNNNREPILNASYSKATPFSYGAGHIKPNQAMDPGLIYDLTVHDHLNFLCASGYNAAQILSFSGTPYKCPSKPISLSNFNYPSITIPDFNGSISITRRVKNVGSIPSTYRSLIRKPTGVSISVEPEMLKFNKVGEEKSFNVILKSKRSSAREEYAFGELIWSDSKHYVRSPIVVKW</sequence>
<keyword evidence="7 13" id="KW-0732">Signal</keyword>
<dbReference type="InterPro" id="IPR010259">
    <property type="entry name" value="S8pro/Inhibitor_I9"/>
</dbReference>
<dbReference type="Gene3D" id="2.60.40.2310">
    <property type="match status" value="1"/>
</dbReference>
<feature type="domain" description="Peptidase S8/S53" evidence="14">
    <location>
        <begin position="142"/>
        <end position="600"/>
    </location>
</feature>
<feature type="chain" id="PRO_5012880795" description="Subtilisin-like protease" evidence="13">
    <location>
        <begin position="26"/>
        <end position="770"/>
    </location>
</feature>
<dbReference type="GO" id="GO:0004252">
    <property type="term" value="F:serine-type endopeptidase activity"/>
    <property type="evidence" value="ECO:0000318"/>
    <property type="project" value="GO_Central"/>
</dbReference>
<keyword evidence="5" id="KW-0964">Secreted</keyword>
<dbReference type="Pfam" id="PF02225">
    <property type="entry name" value="PA"/>
    <property type="match status" value="1"/>
</dbReference>
<dbReference type="CDD" id="cd02120">
    <property type="entry name" value="PA_subtilisin_like"/>
    <property type="match status" value="1"/>
</dbReference>